<evidence type="ECO:0000313" key="1">
    <source>
        <dbReference type="EMBL" id="KAF2193120.1"/>
    </source>
</evidence>
<name>A0A6A6ESP5_9PEZI</name>
<dbReference type="AlphaFoldDB" id="A0A6A6ESP5"/>
<dbReference type="OrthoDB" id="2963168at2759"/>
<accession>A0A6A6ESP5</accession>
<sequence length="617" mass="69578">MSSSSEDEEPPSLIMVGIDFGTTYSGVAWACSEQPDDIKTVTNWQCHEYMNQDKEKAPTEIAYVSTPTSPTNNNNVTWGYGIPATEAVKWFKLLLLDEGDMKESHRKSPQIQRGRELLQRANKTPVQAVADYLRFLWNHALDSIKQELGEIAVEGYIFRVVITVPAVWPTKAVKRMTQAAMDAGILQPRLAGETTLHFVSEPEAAALATFEDMKTRPNFQTGDCFVVCDAGGGTVDLISYKVHQAKPMQLRECVEGSGDLCGAVFLDQDFEALMEQLLGDFWQIGDNAMKRIMNVDWENGIKRGFDGSERNWNVTLPYECTSRGAPPFITLSKGHVGEIFENVTSQIRALVNDQIRRVKEKEGKWPKAVILVGGFGSCRYLFNLLKMENKGRGIEVYKSNGAKPWTAICRGAVLKALTNSNFSGVTVNSRISRQSYGTRFHAHFIKGFHREEDKYYSRIDGREMARNQMEWYLRKGDDIEEKKPVLLRWHCNILSSHVRPSSPYNFMNAILSCNDETPPPRFNENTVKTSCTIQSLLDISGLPDLKGRDGLDYKRVNYDIEMTVIGTALEFSLIYEGKRIGKQNVDVEFEEKAPQKESKLDLKPLRAGFRGRSPVGF</sequence>
<reference evidence="1" key="1">
    <citation type="journal article" date="2020" name="Stud. Mycol.">
        <title>101 Dothideomycetes genomes: a test case for predicting lifestyles and emergence of pathogens.</title>
        <authorList>
            <person name="Haridas S."/>
            <person name="Albert R."/>
            <person name="Binder M."/>
            <person name="Bloem J."/>
            <person name="Labutti K."/>
            <person name="Salamov A."/>
            <person name="Andreopoulos B."/>
            <person name="Baker S."/>
            <person name="Barry K."/>
            <person name="Bills G."/>
            <person name="Bluhm B."/>
            <person name="Cannon C."/>
            <person name="Castanera R."/>
            <person name="Culley D."/>
            <person name="Daum C."/>
            <person name="Ezra D."/>
            <person name="Gonzalez J."/>
            <person name="Henrissat B."/>
            <person name="Kuo A."/>
            <person name="Liang C."/>
            <person name="Lipzen A."/>
            <person name="Lutzoni F."/>
            <person name="Magnuson J."/>
            <person name="Mondo S."/>
            <person name="Nolan M."/>
            <person name="Ohm R."/>
            <person name="Pangilinan J."/>
            <person name="Park H.-J."/>
            <person name="Ramirez L."/>
            <person name="Alfaro M."/>
            <person name="Sun H."/>
            <person name="Tritt A."/>
            <person name="Yoshinaga Y."/>
            <person name="Zwiers L.-H."/>
            <person name="Turgeon B."/>
            <person name="Goodwin S."/>
            <person name="Spatafora J."/>
            <person name="Crous P."/>
            <person name="Grigoriev I."/>
        </authorList>
    </citation>
    <scope>NUCLEOTIDE SEQUENCE</scope>
    <source>
        <strain evidence="1">CBS 207.26</strain>
    </source>
</reference>
<proteinExistence type="predicted"/>
<evidence type="ECO:0000313" key="2">
    <source>
        <dbReference type="Proteomes" id="UP000800200"/>
    </source>
</evidence>
<dbReference type="CDD" id="cd10170">
    <property type="entry name" value="ASKHA_NBD_HSP70"/>
    <property type="match status" value="1"/>
</dbReference>
<dbReference type="Gene3D" id="3.30.420.40">
    <property type="match status" value="1"/>
</dbReference>
<dbReference type="EMBL" id="ML994614">
    <property type="protein sequence ID" value="KAF2193120.1"/>
    <property type="molecule type" value="Genomic_DNA"/>
</dbReference>
<dbReference type="Proteomes" id="UP000800200">
    <property type="component" value="Unassembled WGS sequence"/>
</dbReference>
<dbReference type="InterPro" id="IPR043129">
    <property type="entry name" value="ATPase_NBD"/>
</dbReference>
<dbReference type="PANTHER" id="PTHR14187">
    <property type="entry name" value="ALPHA KINASE/ELONGATION FACTOR 2 KINASE"/>
    <property type="match status" value="1"/>
</dbReference>
<organism evidence="1 2">
    <name type="scientific">Zopfia rhizophila CBS 207.26</name>
    <dbReference type="NCBI Taxonomy" id="1314779"/>
    <lineage>
        <taxon>Eukaryota</taxon>
        <taxon>Fungi</taxon>
        <taxon>Dikarya</taxon>
        <taxon>Ascomycota</taxon>
        <taxon>Pezizomycotina</taxon>
        <taxon>Dothideomycetes</taxon>
        <taxon>Dothideomycetes incertae sedis</taxon>
        <taxon>Zopfiaceae</taxon>
        <taxon>Zopfia</taxon>
    </lineage>
</organism>
<keyword evidence="2" id="KW-1185">Reference proteome</keyword>
<protein>
    <submittedName>
        <fullName evidence="1">Actin-like ATPase domain-containing protein</fullName>
    </submittedName>
</protein>
<dbReference type="SUPFAM" id="SSF53067">
    <property type="entry name" value="Actin-like ATPase domain"/>
    <property type="match status" value="2"/>
</dbReference>
<gene>
    <name evidence="1" type="ORF">K469DRAFT_551789</name>
</gene>
<dbReference type="PANTHER" id="PTHR14187:SF5">
    <property type="entry name" value="HEAT SHOCK 70 KDA PROTEIN 12A"/>
    <property type="match status" value="1"/>
</dbReference>